<evidence type="ECO:0000313" key="2">
    <source>
        <dbReference type="EMBL" id="KYN19735.1"/>
    </source>
</evidence>
<dbReference type="Proteomes" id="UP000078492">
    <property type="component" value="Unassembled WGS sequence"/>
</dbReference>
<name>A0A151J7G3_9HYME</name>
<keyword evidence="3" id="KW-1185">Reference proteome</keyword>
<dbReference type="InterPro" id="IPR049512">
    <property type="entry name" value="DJR-like_dom"/>
</dbReference>
<dbReference type="Pfam" id="PF21738">
    <property type="entry name" value="DJR-like_dom"/>
    <property type="match status" value="1"/>
</dbReference>
<protein>
    <recommendedName>
        <fullName evidence="1">Double jelly roll-like domain-containing protein</fullName>
    </recommendedName>
</protein>
<sequence length="636" mass="74623">MPHVLLSEISKLALLRALKSGRYRSMAFRSWDLYRLQINQRETLPELGMLSLKLMPKDIFVFIKNFNFFLFIINWLAAKIFFLLQPTVITDIEKVISTHRTLMSDYKLTLQPFVIVVLSKEKVAAAYVIINDEKYQFQDVTNAIAFCWKSFFVLNAAYPVSCEAIWIYIEEEIYECKKTKSSYQSVKWVRDSINNLNNESTDCESQFSTNSSFELSATLYGDIKMSRIQADNIITLFHETLNNEFMNSLKEFLEKHINKPALGEFKKRFNDLQSSFSQINSEHKCFEELRKRNCLIDSKTVTISNIMQTDFWKSKISESNKITLPLFLYEDDFECGNPLGSHTTVYKMSGMYISLSCLPPEFRSKLDSIFLFQIVHSRLNSILGFTTSFNSNFFCRFCKVTKNISKTQYKQNNCFLRNKENYDSDVMKNDVQKTGIRVKSVWNDVLDFHITQNFCVDIMHDLLEGVCNYEMGLILHQFICIQKLFTLEVLNFKLKYFKYPVNDNKPPLITALQLQKKYIKLSAAEMKCFILNASLIFGDLISRENIFWNLYILLRQIVRPLIHIWTMRFEAKHRPLKQSALMSNNKINLPLTIAIKHQLHMSTLFLDNKVFEESITYKKLEYFDVLLSVVQIFQTF</sequence>
<dbReference type="AlphaFoldDB" id="A0A151J7G3"/>
<feature type="domain" description="Double jelly roll-like" evidence="1">
    <location>
        <begin position="1"/>
        <end position="36"/>
    </location>
</feature>
<dbReference type="EMBL" id="KQ979695">
    <property type="protein sequence ID" value="KYN19735.1"/>
    <property type="molecule type" value="Genomic_DNA"/>
</dbReference>
<accession>A0A151J7G3</accession>
<organism evidence="2 3">
    <name type="scientific">Trachymyrmex cornetzi</name>
    <dbReference type="NCBI Taxonomy" id="471704"/>
    <lineage>
        <taxon>Eukaryota</taxon>
        <taxon>Metazoa</taxon>
        <taxon>Ecdysozoa</taxon>
        <taxon>Arthropoda</taxon>
        <taxon>Hexapoda</taxon>
        <taxon>Insecta</taxon>
        <taxon>Pterygota</taxon>
        <taxon>Neoptera</taxon>
        <taxon>Endopterygota</taxon>
        <taxon>Hymenoptera</taxon>
        <taxon>Apocrita</taxon>
        <taxon>Aculeata</taxon>
        <taxon>Formicoidea</taxon>
        <taxon>Formicidae</taxon>
        <taxon>Myrmicinae</taxon>
        <taxon>Trachymyrmex</taxon>
    </lineage>
</organism>
<proteinExistence type="predicted"/>
<evidence type="ECO:0000259" key="1">
    <source>
        <dbReference type="Pfam" id="PF21738"/>
    </source>
</evidence>
<evidence type="ECO:0000313" key="3">
    <source>
        <dbReference type="Proteomes" id="UP000078492"/>
    </source>
</evidence>
<reference evidence="2 3" key="1">
    <citation type="submission" date="2015-09" db="EMBL/GenBank/DDBJ databases">
        <title>Trachymyrmex cornetzi WGS genome.</title>
        <authorList>
            <person name="Nygaard S."/>
            <person name="Hu H."/>
            <person name="Boomsma J."/>
            <person name="Zhang G."/>
        </authorList>
    </citation>
    <scope>NUCLEOTIDE SEQUENCE [LARGE SCALE GENOMIC DNA]</scope>
    <source>
        <strain evidence="2">Tcor2-1</strain>
        <tissue evidence="2">Whole body</tissue>
    </source>
</reference>
<dbReference type="STRING" id="471704.A0A151J7G3"/>
<gene>
    <name evidence="2" type="ORF">ALC57_07962</name>
</gene>